<keyword evidence="3" id="KW-1185">Reference proteome</keyword>
<dbReference type="RefSeq" id="WP_086789477.1">
    <property type="nucleotide sequence ID" value="NZ_JAGIOO010000001.1"/>
</dbReference>
<reference evidence="2 3" key="1">
    <citation type="submission" date="2021-03" db="EMBL/GenBank/DDBJ databases">
        <title>Sequencing the genomes of 1000 actinobacteria strains.</title>
        <authorList>
            <person name="Klenk H.-P."/>
        </authorList>
    </citation>
    <scope>NUCLEOTIDE SEQUENCE [LARGE SCALE GENOMIC DNA]</scope>
    <source>
        <strain evidence="2 3">DSM 44580</strain>
    </source>
</reference>
<evidence type="ECO:0000256" key="1">
    <source>
        <dbReference type="SAM" id="MobiDB-lite"/>
    </source>
</evidence>
<evidence type="ECO:0000313" key="3">
    <source>
        <dbReference type="Proteomes" id="UP001519363"/>
    </source>
</evidence>
<dbReference type="Proteomes" id="UP001519363">
    <property type="component" value="Unassembled WGS sequence"/>
</dbReference>
<protein>
    <submittedName>
        <fullName evidence="2">Uncharacterized protein</fullName>
    </submittedName>
</protein>
<gene>
    <name evidence="2" type="ORF">JOF53_006521</name>
</gene>
<dbReference type="EMBL" id="JAGIOO010000001">
    <property type="protein sequence ID" value="MBP2477649.1"/>
    <property type="molecule type" value="Genomic_DNA"/>
</dbReference>
<proteinExistence type="predicted"/>
<comment type="caution">
    <text evidence="2">The sequence shown here is derived from an EMBL/GenBank/DDBJ whole genome shotgun (WGS) entry which is preliminary data.</text>
</comment>
<feature type="region of interest" description="Disordered" evidence="1">
    <location>
        <begin position="1"/>
        <end position="22"/>
    </location>
</feature>
<evidence type="ECO:0000313" key="2">
    <source>
        <dbReference type="EMBL" id="MBP2477649.1"/>
    </source>
</evidence>
<organism evidence="2 3">
    <name type="scientific">Crossiella equi</name>
    <dbReference type="NCBI Taxonomy" id="130796"/>
    <lineage>
        <taxon>Bacteria</taxon>
        <taxon>Bacillati</taxon>
        <taxon>Actinomycetota</taxon>
        <taxon>Actinomycetes</taxon>
        <taxon>Pseudonocardiales</taxon>
        <taxon>Pseudonocardiaceae</taxon>
        <taxon>Crossiella</taxon>
    </lineage>
</organism>
<accession>A0ABS5AM53</accession>
<name>A0ABS5AM53_9PSEU</name>
<sequence>MRHYADQPHLHQPSPAAVPQSLPPDWQAALATTPLDPEQALYLIDEIAKHHDIAMAWWHRGDIEARLAPARPARRLTDREWAKVAATPAWKSLTDLAVDAVADTPQLSLAIVQAGLECQLCSSPLPPTSALTDTWGLCARCRGSWTPPARRAPCAGDIDGHHRRDEEHCGLCGVPMPSPSTQE</sequence>